<evidence type="ECO:0000313" key="2">
    <source>
        <dbReference type="EMBL" id="QIC66146.1"/>
    </source>
</evidence>
<dbReference type="Proteomes" id="UP000503505">
    <property type="component" value="Chromosome"/>
</dbReference>
<sequence length="460" mass="52640">MQVESIQLKHTLHFSDIQLKFKYHKLPVTLILGDQGSGKTALLRSTYQALTWFTARYRDLRTAGMVMLDQEIMQHRLQSKVNIQVRFPEEIGSFAESSDQQQSSTQQCSWQLYKTLNSQGVGLSKVDTSQLEAMVTLYQKALAKDPMLGLPLIAYYPAERFVNEINLLSKNNPAILQTVYAYEIAAIPFTTFTRFFEWFREISDIENAQSAQILEQILSRASQQDKKHNMDELVKHIEHAQIQVNTPSLNSLREALSIVLPEVSNLYLQYQPKMQLMVSYKGQTQTLQQLPNSIRNWIALVGDIVRRLCLLNPKSLFPCKEGSGILLIDAIDNQLDQDMAAVILSRLHQAFPELQIIVTGNRPELLEQAADFQCLYLEDKQLYPIQVDTIPAQFDQLYANLGLGQEALNTEEIPLIEPELEQVTPLSILQLIQQTLNEEQQQELLRLLNQNDQKIPQIPF</sequence>
<dbReference type="InterPro" id="IPR038729">
    <property type="entry name" value="Rad50/SbcC_AAA"/>
</dbReference>
<dbReference type="PANTHER" id="PTHR32182">
    <property type="entry name" value="DNA REPLICATION AND REPAIR PROTEIN RECF"/>
    <property type="match status" value="1"/>
</dbReference>
<dbReference type="GO" id="GO:0016887">
    <property type="term" value="F:ATP hydrolysis activity"/>
    <property type="evidence" value="ECO:0007669"/>
    <property type="project" value="InterPro"/>
</dbReference>
<accession>A0AAE7BVM1</accession>
<dbReference type="RefSeq" id="WP_163170783.1">
    <property type="nucleotide sequence ID" value="NZ_CP044463.1"/>
</dbReference>
<dbReference type="Gene3D" id="3.40.50.300">
    <property type="entry name" value="P-loop containing nucleotide triphosphate hydrolases"/>
    <property type="match status" value="1"/>
</dbReference>
<dbReference type="GO" id="GO:0000731">
    <property type="term" value="P:DNA synthesis involved in DNA repair"/>
    <property type="evidence" value="ECO:0007669"/>
    <property type="project" value="TreeGrafter"/>
</dbReference>
<dbReference type="PANTHER" id="PTHR32182:SF23">
    <property type="entry name" value="ATP BINDING PROTEIN"/>
    <property type="match status" value="1"/>
</dbReference>
<dbReference type="GO" id="GO:0006302">
    <property type="term" value="P:double-strand break repair"/>
    <property type="evidence" value="ECO:0007669"/>
    <property type="project" value="InterPro"/>
</dbReference>
<evidence type="ECO:0000259" key="1">
    <source>
        <dbReference type="Pfam" id="PF13476"/>
    </source>
</evidence>
<feature type="domain" description="Rad50/SbcC-type AAA" evidence="1">
    <location>
        <begin position="6"/>
        <end position="236"/>
    </location>
</feature>
<dbReference type="AlphaFoldDB" id="A0AAE7BVM1"/>
<dbReference type="EMBL" id="CP044463">
    <property type="protein sequence ID" value="QIC66146.1"/>
    <property type="molecule type" value="Genomic_DNA"/>
</dbReference>
<dbReference type="Pfam" id="PF13476">
    <property type="entry name" value="AAA_23"/>
    <property type="match status" value="1"/>
</dbReference>
<dbReference type="InterPro" id="IPR027417">
    <property type="entry name" value="P-loop_NTPase"/>
</dbReference>
<evidence type="ECO:0000313" key="3">
    <source>
        <dbReference type="Proteomes" id="UP000503505"/>
    </source>
</evidence>
<gene>
    <name evidence="2" type="ORF">FSC10_01615</name>
</gene>
<proteinExistence type="predicted"/>
<reference evidence="2 3" key="1">
    <citation type="submission" date="2019-09" db="EMBL/GenBank/DDBJ databases">
        <title>Non-baumannii Acinetobacter spp. carrying blaNDM-1 isolated in China.</title>
        <authorList>
            <person name="Cui C."/>
            <person name="Chen C."/>
            <person name="Sun J."/>
            <person name="Liu Y."/>
        </authorList>
    </citation>
    <scope>NUCLEOTIDE SEQUENCE [LARGE SCALE GENOMIC DNA]</scope>
    <source>
        <strain evidence="2 3">HZE23-1</strain>
    </source>
</reference>
<dbReference type="SUPFAM" id="SSF52540">
    <property type="entry name" value="P-loop containing nucleoside triphosphate hydrolases"/>
    <property type="match status" value="1"/>
</dbReference>
<protein>
    <submittedName>
        <fullName evidence="2">AAA family ATPase</fullName>
    </submittedName>
</protein>
<name>A0AAE7BVM1_9GAMM</name>
<organism evidence="2 3">
    <name type="scientific">Acinetobacter schindleri</name>
    <dbReference type="NCBI Taxonomy" id="108981"/>
    <lineage>
        <taxon>Bacteria</taxon>
        <taxon>Pseudomonadati</taxon>
        <taxon>Pseudomonadota</taxon>
        <taxon>Gammaproteobacteria</taxon>
        <taxon>Moraxellales</taxon>
        <taxon>Moraxellaceae</taxon>
        <taxon>Acinetobacter</taxon>
    </lineage>
</organism>